<protein>
    <submittedName>
        <fullName evidence="6">Helix-turn-helix domain-containing protein</fullName>
    </submittedName>
</protein>
<dbReference type="Pfam" id="PF01497">
    <property type="entry name" value="Peripla_BP_2"/>
    <property type="match status" value="1"/>
</dbReference>
<sequence length="506" mass="58049">MTSSDGREIDKDVAIVMIVVEGEVEVTVDDRIYALSQDSLLVIQARERLVIAAQGGVYRLVCFRNFLLSSTADSLVYRRDHARFNEQFIWYRGVTEAIGQSFLTLQKKATVLQFQLLLELINKQYENVERKDAEQPFTVIVDFIRQHAAEPLTRRLVAKRFGYNANYFSESFKKEVGWGFNEFVSHVRIEKAKFQLLSTTKSIQDVAKEVGYEDSLYLSRKFSRAVGLAPSKFRDHTRLENVVALQFTGCLLASGMKPAAVLSSYYNVPQLLQPQVADVQQLSPSWYKEAVTWEQGSPDLIIASIHHYPNRNYIKSLESVAPVVALEWSTYDRMEEVRMIARLVGREEQAEAWIASYKQKVVEAKYQLRASLAPATTVGLYELRNHGRVGLWSVNTRGAYNLYRMLQLPAPERIAQEVLAHNRDRMIEEQEVPLYAADVMFVIVHCLEQKQRLYNELWSSLPAMQQQKVYVLELADFWSGEGVALEGQLQIQMDYLLGTKKSDIYL</sequence>
<evidence type="ECO:0000256" key="3">
    <source>
        <dbReference type="ARBA" id="ARBA00023163"/>
    </source>
</evidence>
<dbReference type="PROSITE" id="PS01124">
    <property type="entry name" value="HTH_ARAC_FAMILY_2"/>
    <property type="match status" value="1"/>
</dbReference>
<comment type="caution">
    <text evidence="6">The sequence shown here is derived from an EMBL/GenBank/DDBJ whole genome shotgun (WGS) entry which is preliminary data.</text>
</comment>
<dbReference type="Proteomes" id="UP001597362">
    <property type="component" value="Unassembled WGS sequence"/>
</dbReference>
<dbReference type="RefSeq" id="WP_377774203.1">
    <property type="nucleotide sequence ID" value="NZ_JBHUHO010000038.1"/>
</dbReference>
<keyword evidence="1" id="KW-0805">Transcription regulation</keyword>
<evidence type="ECO:0000313" key="6">
    <source>
        <dbReference type="EMBL" id="MFD2117232.1"/>
    </source>
</evidence>
<dbReference type="SUPFAM" id="SSF46689">
    <property type="entry name" value="Homeodomain-like"/>
    <property type="match status" value="2"/>
</dbReference>
<dbReference type="Gene3D" id="3.40.50.1980">
    <property type="entry name" value="Nitrogenase molybdenum iron protein domain"/>
    <property type="match status" value="2"/>
</dbReference>
<dbReference type="InterPro" id="IPR018060">
    <property type="entry name" value="HTH_AraC"/>
</dbReference>
<dbReference type="Gene3D" id="1.10.10.60">
    <property type="entry name" value="Homeodomain-like"/>
    <property type="match status" value="2"/>
</dbReference>
<dbReference type="Pfam" id="PF12833">
    <property type="entry name" value="HTH_18"/>
    <property type="match status" value="1"/>
</dbReference>
<evidence type="ECO:0000256" key="1">
    <source>
        <dbReference type="ARBA" id="ARBA00023015"/>
    </source>
</evidence>
<keyword evidence="7" id="KW-1185">Reference proteome</keyword>
<dbReference type="EMBL" id="JBHUHO010000038">
    <property type="protein sequence ID" value="MFD2117232.1"/>
    <property type="molecule type" value="Genomic_DNA"/>
</dbReference>
<keyword evidence="2" id="KW-0238">DNA-binding</keyword>
<dbReference type="PANTHER" id="PTHR43280">
    <property type="entry name" value="ARAC-FAMILY TRANSCRIPTIONAL REGULATOR"/>
    <property type="match status" value="1"/>
</dbReference>
<evidence type="ECO:0000259" key="5">
    <source>
        <dbReference type="PROSITE" id="PS50983"/>
    </source>
</evidence>
<dbReference type="SUPFAM" id="SSF53807">
    <property type="entry name" value="Helical backbone' metal receptor"/>
    <property type="match status" value="1"/>
</dbReference>
<dbReference type="PANTHER" id="PTHR43280:SF2">
    <property type="entry name" value="HTH-TYPE TRANSCRIPTIONAL REGULATOR EXSA"/>
    <property type="match status" value="1"/>
</dbReference>
<name>A0ABW4YNE5_9BACL</name>
<gene>
    <name evidence="6" type="ORF">ACFSJH_16000</name>
</gene>
<dbReference type="InterPro" id="IPR002491">
    <property type="entry name" value="ABC_transptr_periplasmic_BD"/>
</dbReference>
<dbReference type="SMART" id="SM00342">
    <property type="entry name" value="HTH_ARAC"/>
    <property type="match status" value="1"/>
</dbReference>
<evidence type="ECO:0000259" key="4">
    <source>
        <dbReference type="PROSITE" id="PS01124"/>
    </source>
</evidence>
<evidence type="ECO:0000313" key="7">
    <source>
        <dbReference type="Proteomes" id="UP001597362"/>
    </source>
</evidence>
<evidence type="ECO:0000256" key="2">
    <source>
        <dbReference type="ARBA" id="ARBA00023125"/>
    </source>
</evidence>
<feature type="domain" description="HTH araC/xylS-type" evidence="4">
    <location>
        <begin position="138"/>
        <end position="236"/>
    </location>
</feature>
<organism evidence="6 7">
    <name type="scientific">Paenibacillus yanchengensis</name>
    <dbReference type="NCBI Taxonomy" id="2035833"/>
    <lineage>
        <taxon>Bacteria</taxon>
        <taxon>Bacillati</taxon>
        <taxon>Bacillota</taxon>
        <taxon>Bacilli</taxon>
        <taxon>Bacillales</taxon>
        <taxon>Paenibacillaceae</taxon>
        <taxon>Paenibacillus</taxon>
    </lineage>
</organism>
<accession>A0ABW4YNE5</accession>
<keyword evidence="3" id="KW-0804">Transcription</keyword>
<proteinExistence type="predicted"/>
<reference evidence="7" key="1">
    <citation type="journal article" date="2019" name="Int. J. Syst. Evol. Microbiol.">
        <title>The Global Catalogue of Microorganisms (GCM) 10K type strain sequencing project: providing services to taxonomists for standard genome sequencing and annotation.</title>
        <authorList>
            <consortium name="The Broad Institute Genomics Platform"/>
            <consortium name="The Broad Institute Genome Sequencing Center for Infectious Disease"/>
            <person name="Wu L."/>
            <person name="Ma J."/>
        </authorList>
    </citation>
    <scope>NUCLEOTIDE SEQUENCE [LARGE SCALE GENOMIC DNA]</scope>
    <source>
        <strain evidence="7">GH52</strain>
    </source>
</reference>
<dbReference type="InterPro" id="IPR009057">
    <property type="entry name" value="Homeodomain-like_sf"/>
</dbReference>
<feature type="domain" description="Fe/B12 periplasmic-binding" evidence="5">
    <location>
        <begin position="195"/>
        <end position="500"/>
    </location>
</feature>
<dbReference type="PROSITE" id="PS50983">
    <property type="entry name" value="FE_B12_PBP"/>
    <property type="match status" value="1"/>
</dbReference>